<dbReference type="PANTHER" id="PTHR28005:SF1">
    <property type="entry name" value="AUTOPHAGY-RELATED PROTEIN 17"/>
    <property type="match status" value="1"/>
</dbReference>
<evidence type="ECO:0000256" key="7">
    <source>
        <dbReference type="SAM" id="Coils"/>
    </source>
</evidence>
<accession>A0A6V3NY49</accession>
<keyword evidence="4" id="KW-0963">Cytoplasm</keyword>
<dbReference type="AlphaFoldDB" id="A0A6V3NY49"/>
<dbReference type="GO" id="GO:0034045">
    <property type="term" value="C:phagophore assembly site membrane"/>
    <property type="evidence" value="ECO:0007669"/>
    <property type="project" value="UniProtKB-SubCell"/>
</dbReference>
<dbReference type="EMBL" id="HBIV01027471">
    <property type="protein sequence ID" value="CAE0668035.1"/>
    <property type="molecule type" value="Transcribed_RNA"/>
</dbReference>
<keyword evidence="7" id="KW-0175">Coiled coil</keyword>
<organism evidence="9">
    <name type="scientific">Lotharella globosa</name>
    <dbReference type="NCBI Taxonomy" id="91324"/>
    <lineage>
        <taxon>Eukaryota</taxon>
        <taxon>Sar</taxon>
        <taxon>Rhizaria</taxon>
        <taxon>Cercozoa</taxon>
        <taxon>Chlorarachniophyceae</taxon>
        <taxon>Lotharella</taxon>
    </lineage>
</organism>
<dbReference type="GO" id="GO:0000422">
    <property type="term" value="P:autophagy of mitochondrion"/>
    <property type="evidence" value="ECO:0007669"/>
    <property type="project" value="TreeGrafter"/>
</dbReference>
<feature type="domain" description="Autophagy protein ATG17-like" evidence="8">
    <location>
        <begin position="23"/>
        <end position="290"/>
    </location>
</feature>
<dbReference type="InterPro" id="IPR045326">
    <property type="entry name" value="ATG17-like_dom"/>
</dbReference>
<dbReference type="GO" id="GO:0000045">
    <property type="term" value="P:autophagosome assembly"/>
    <property type="evidence" value="ECO:0007669"/>
    <property type="project" value="TreeGrafter"/>
</dbReference>
<keyword evidence="6" id="KW-0472">Membrane</keyword>
<evidence type="ECO:0000256" key="1">
    <source>
        <dbReference type="ARBA" id="ARBA00004496"/>
    </source>
</evidence>
<gene>
    <name evidence="9" type="ORF">LGLO00237_LOCUS19658</name>
    <name evidence="10" type="ORF">LGLO00237_LOCUS19661</name>
</gene>
<dbReference type="EMBL" id="HBIV01027475">
    <property type="protein sequence ID" value="CAE0668038.1"/>
    <property type="molecule type" value="Transcribed_RNA"/>
</dbReference>
<evidence type="ECO:0000256" key="6">
    <source>
        <dbReference type="ARBA" id="ARBA00023136"/>
    </source>
</evidence>
<keyword evidence="5" id="KW-0072">Autophagy</keyword>
<dbReference type="GO" id="GO:0034727">
    <property type="term" value="P:piecemeal microautophagy of the nucleus"/>
    <property type="evidence" value="ECO:0007669"/>
    <property type="project" value="TreeGrafter"/>
</dbReference>
<dbReference type="InterPro" id="IPR007240">
    <property type="entry name" value="Atg17"/>
</dbReference>
<dbReference type="Pfam" id="PF04108">
    <property type="entry name" value="ATG17_like"/>
    <property type="match status" value="1"/>
</dbReference>
<dbReference type="GO" id="GO:0060090">
    <property type="term" value="F:molecular adaptor activity"/>
    <property type="evidence" value="ECO:0007669"/>
    <property type="project" value="TreeGrafter"/>
</dbReference>
<dbReference type="PANTHER" id="PTHR28005">
    <property type="entry name" value="AUTOPHAGY-RELATED PROTEIN 17"/>
    <property type="match status" value="1"/>
</dbReference>
<dbReference type="GO" id="GO:1990316">
    <property type="term" value="C:Atg1/ULK1 kinase complex"/>
    <property type="evidence" value="ECO:0007669"/>
    <property type="project" value="TreeGrafter"/>
</dbReference>
<evidence type="ECO:0000256" key="5">
    <source>
        <dbReference type="ARBA" id="ARBA00023006"/>
    </source>
</evidence>
<evidence type="ECO:0000256" key="2">
    <source>
        <dbReference type="ARBA" id="ARBA00004623"/>
    </source>
</evidence>
<evidence type="ECO:0000256" key="3">
    <source>
        <dbReference type="ARBA" id="ARBA00006259"/>
    </source>
</evidence>
<evidence type="ECO:0000259" key="8">
    <source>
        <dbReference type="Pfam" id="PF04108"/>
    </source>
</evidence>
<evidence type="ECO:0000313" key="9">
    <source>
        <dbReference type="EMBL" id="CAE0668035.1"/>
    </source>
</evidence>
<protein>
    <recommendedName>
        <fullName evidence="8">Autophagy protein ATG17-like domain-containing protein</fullName>
    </recommendedName>
</protein>
<proteinExistence type="inferred from homology"/>
<comment type="similarity">
    <text evidence="3">Belongs to the ATG17 family.</text>
</comment>
<name>A0A6V3NY49_9EUKA</name>
<dbReference type="GO" id="GO:0030295">
    <property type="term" value="F:protein kinase activator activity"/>
    <property type="evidence" value="ECO:0007669"/>
    <property type="project" value="TreeGrafter"/>
</dbReference>
<evidence type="ECO:0000256" key="4">
    <source>
        <dbReference type="ARBA" id="ARBA00022490"/>
    </source>
</evidence>
<feature type="coiled-coil region" evidence="7">
    <location>
        <begin position="188"/>
        <end position="215"/>
    </location>
</feature>
<sequence>MRERHAHIKAISKDVLGNPSIPHFRELQDIYQILQEQKVDAGLVGQKGRTLYDFVDAQSVQALQGQIVNETAALREILKEVDSSMVQVDRCVENLTVLQKAINLPDTNPSMLEEKMELQRGFLRDIEHHYKELSEIESKSSTGLAEDRKKHILTLIRRYENLIASVAQGIESSAVEHGESYERALNFFTSLERDVPRLQNQLSELQVKARVFEEKANTVQGILHELKNLAAWYRQFHKAYGEMLKEIKRRHIQMEKHQNTISMFQAELDKVVQEESLRREQFSMTFGRYLPPGLCPALFEPVTSCRVLPPSLTTDLPRTLVFVEGVVEKKSVKDKDKKSM</sequence>
<comment type="subcellular location">
    <subcellularLocation>
        <location evidence="1">Cytoplasm</location>
    </subcellularLocation>
    <subcellularLocation>
        <location evidence="2">Preautophagosomal structure membrane</location>
        <topology evidence="2">Peripheral membrane protein</topology>
    </subcellularLocation>
</comment>
<reference evidence="9" key="1">
    <citation type="submission" date="2021-01" db="EMBL/GenBank/DDBJ databases">
        <authorList>
            <person name="Corre E."/>
            <person name="Pelletier E."/>
            <person name="Niang G."/>
            <person name="Scheremetjew M."/>
            <person name="Finn R."/>
            <person name="Kale V."/>
            <person name="Holt S."/>
            <person name="Cochrane G."/>
            <person name="Meng A."/>
            <person name="Brown T."/>
            <person name="Cohen L."/>
        </authorList>
    </citation>
    <scope>NUCLEOTIDE SEQUENCE</scope>
    <source>
        <strain evidence="9">CCCM811</strain>
    </source>
</reference>
<evidence type="ECO:0000313" key="10">
    <source>
        <dbReference type="EMBL" id="CAE0668038.1"/>
    </source>
</evidence>